<proteinExistence type="predicted"/>
<evidence type="ECO:0000313" key="3">
    <source>
        <dbReference type="EMBL" id="OON23951.1"/>
    </source>
</evidence>
<dbReference type="PANTHER" id="PTHR14191">
    <property type="entry name" value="PDZ DOMAIN CONTAINING PROTEIN"/>
    <property type="match status" value="1"/>
</dbReference>
<dbReference type="InterPro" id="IPR001478">
    <property type="entry name" value="PDZ"/>
</dbReference>
<evidence type="ECO:0000256" key="1">
    <source>
        <dbReference type="ARBA" id="ARBA00022737"/>
    </source>
</evidence>
<dbReference type="Pfam" id="PF00595">
    <property type="entry name" value="PDZ"/>
    <property type="match status" value="1"/>
</dbReference>
<dbReference type="GO" id="GO:0043495">
    <property type="term" value="F:protein-membrane adaptor activity"/>
    <property type="evidence" value="ECO:0007669"/>
    <property type="project" value="TreeGrafter"/>
</dbReference>
<feature type="domain" description="PDZ" evidence="2">
    <location>
        <begin position="14"/>
        <end position="96"/>
    </location>
</feature>
<dbReference type="Proteomes" id="UP000243686">
    <property type="component" value="Unassembled WGS sequence"/>
</dbReference>
<keyword evidence="4" id="KW-1185">Reference proteome</keyword>
<dbReference type="CDD" id="cd06768">
    <property type="entry name" value="PDZ_NHERF-like"/>
    <property type="match status" value="1"/>
</dbReference>
<reference evidence="3 4" key="1">
    <citation type="submission" date="2015-03" db="EMBL/GenBank/DDBJ databases">
        <title>Draft genome of the nematode, Opisthorchis viverrini.</title>
        <authorList>
            <person name="Mitreva M."/>
        </authorList>
    </citation>
    <scope>NUCLEOTIDE SEQUENCE [LARGE SCALE GENOMIC DNA]</scope>
    <source>
        <strain evidence="3">Khon Kaen</strain>
    </source>
</reference>
<dbReference type="SUPFAM" id="SSF50156">
    <property type="entry name" value="PDZ domain-like"/>
    <property type="match status" value="1"/>
</dbReference>
<organism evidence="3 4">
    <name type="scientific">Opisthorchis viverrini</name>
    <name type="common">Southeast Asian liver fluke</name>
    <dbReference type="NCBI Taxonomy" id="6198"/>
    <lineage>
        <taxon>Eukaryota</taxon>
        <taxon>Metazoa</taxon>
        <taxon>Spiralia</taxon>
        <taxon>Lophotrochozoa</taxon>
        <taxon>Platyhelminthes</taxon>
        <taxon>Trematoda</taxon>
        <taxon>Digenea</taxon>
        <taxon>Opisthorchiida</taxon>
        <taxon>Opisthorchiata</taxon>
        <taxon>Opisthorchiidae</taxon>
        <taxon>Opisthorchis</taxon>
    </lineage>
</organism>
<name>A0A1S8XB42_OPIVI</name>
<dbReference type="PROSITE" id="PS50106">
    <property type="entry name" value="PDZ"/>
    <property type="match status" value="1"/>
</dbReference>
<sequence length="177" mass="19741">MNECAESDINRVRLCHLRTLPEFSGYGFSLRTDSKNDKQLIENVESNSPAERGKLISGDIILKINGKRVAGLSHLEVVRLIQENAKEVKLLVLQPPLLSKFSEYEDLVAQAEKETIICEVQENTSNNSELTKAEKNLLRSDATTTNIVRNKKQQQSHIAGPGCVNHAMTDDQGRILS</sequence>
<dbReference type="InterPro" id="IPR036034">
    <property type="entry name" value="PDZ_sf"/>
</dbReference>
<dbReference type="PANTHER" id="PTHR14191:SF3">
    <property type="entry name" value="NA(+)_H(+) EXCHANGE REGULATORY COFACTOR-LIKE PROTEIN NRFL-1"/>
    <property type="match status" value="1"/>
</dbReference>
<evidence type="ECO:0000259" key="2">
    <source>
        <dbReference type="PROSITE" id="PS50106"/>
    </source>
</evidence>
<gene>
    <name evidence="3" type="ORF">X801_00134</name>
</gene>
<evidence type="ECO:0000313" key="4">
    <source>
        <dbReference type="Proteomes" id="UP000243686"/>
    </source>
</evidence>
<dbReference type="GO" id="GO:0072659">
    <property type="term" value="P:protein localization to plasma membrane"/>
    <property type="evidence" value="ECO:0007669"/>
    <property type="project" value="TreeGrafter"/>
</dbReference>
<dbReference type="SMART" id="SM00228">
    <property type="entry name" value="PDZ"/>
    <property type="match status" value="1"/>
</dbReference>
<dbReference type="InterPro" id="IPR051067">
    <property type="entry name" value="NHER"/>
</dbReference>
<accession>A0A1S8XB42</accession>
<dbReference type="EMBL" id="KV891469">
    <property type="protein sequence ID" value="OON23951.1"/>
    <property type="molecule type" value="Genomic_DNA"/>
</dbReference>
<protein>
    <submittedName>
        <fullName evidence="3">PDZ/DHR/GLGF domain protein</fullName>
    </submittedName>
</protein>
<keyword evidence="1" id="KW-0677">Repeat</keyword>
<dbReference type="Gene3D" id="2.30.42.10">
    <property type="match status" value="1"/>
</dbReference>
<dbReference type="GO" id="GO:0016324">
    <property type="term" value="C:apical plasma membrane"/>
    <property type="evidence" value="ECO:0007669"/>
    <property type="project" value="TreeGrafter"/>
</dbReference>
<dbReference type="AlphaFoldDB" id="A0A1S8XB42"/>